<evidence type="ECO:0000256" key="1">
    <source>
        <dbReference type="SAM" id="MobiDB-lite"/>
    </source>
</evidence>
<dbReference type="EMBL" id="WJXW01000012">
    <property type="protein sequence ID" value="KAF9731288.1"/>
    <property type="molecule type" value="Genomic_DNA"/>
</dbReference>
<proteinExistence type="predicted"/>
<reference evidence="2" key="1">
    <citation type="journal article" date="2020" name="Mol. Plant Microbe Interact.">
        <title>Genome Sequence of the Biocontrol Agent Coniothyrium minitans strain Conio (IMI 134523).</title>
        <authorList>
            <person name="Patel D."/>
            <person name="Shittu T.A."/>
            <person name="Baroncelli R."/>
            <person name="Muthumeenakshi S."/>
            <person name="Osborne T.H."/>
            <person name="Janganan T.K."/>
            <person name="Sreenivasaprasad S."/>
        </authorList>
    </citation>
    <scope>NUCLEOTIDE SEQUENCE</scope>
    <source>
        <strain evidence="2">Conio</strain>
    </source>
</reference>
<feature type="non-terminal residue" evidence="2">
    <location>
        <position position="1"/>
    </location>
</feature>
<keyword evidence="3" id="KW-1185">Reference proteome</keyword>
<sequence>IPTPYLGEGPGIDKPTHLRVLFCLRRCVRRYWYTVAIHPSATAPLTGSAPDALQHASKSGVDSLLRPPSPTSSPVADMHPKSCLYVTVFQKHCSRKEAPPRQVGRLLPPSRNSLLLTKPSNLHPCTRPYRPRNRCRVRRREIPSSVDGTLQLTLLPPTITVGGPVLGTSGCRATVQAAQRQRWHFASGLNSNISPGP</sequence>
<gene>
    <name evidence="2" type="ORF">PMIN01_10305</name>
</gene>
<evidence type="ECO:0000313" key="3">
    <source>
        <dbReference type="Proteomes" id="UP000756921"/>
    </source>
</evidence>
<accession>A0A9P6KL92</accession>
<organism evidence="2 3">
    <name type="scientific">Paraphaeosphaeria minitans</name>
    <dbReference type="NCBI Taxonomy" id="565426"/>
    <lineage>
        <taxon>Eukaryota</taxon>
        <taxon>Fungi</taxon>
        <taxon>Dikarya</taxon>
        <taxon>Ascomycota</taxon>
        <taxon>Pezizomycotina</taxon>
        <taxon>Dothideomycetes</taxon>
        <taxon>Pleosporomycetidae</taxon>
        <taxon>Pleosporales</taxon>
        <taxon>Massarineae</taxon>
        <taxon>Didymosphaeriaceae</taxon>
        <taxon>Paraphaeosphaeria</taxon>
    </lineage>
</organism>
<evidence type="ECO:0000313" key="2">
    <source>
        <dbReference type="EMBL" id="KAF9731288.1"/>
    </source>
</evidence>
<dbReference type="AlphaFoldDB" id="A0A9P6KL92"/>
<protein>
    <submittedName>
        <fullName evidence="2">Uncharacterized protein</fullName>
    </submittedName>
</protein>
<feature type="region of interest" description="Disordered" evidence="1">
    <location>
        <begin position="47"/>
        <end position="76"/>
    </location>
</feature>
<dbReference type="Proteomes" id="UP000756921">
    <property type="component" value="Unassembled WGS sequence"/>
</dbReference>
<comment type="caution">
    <text evidence="2">The sequence shown here is derived from an EMBL/GenBank/DDBJ whole genome shotgun (WGS) entry which is preliminary data.</text>
</comment>
<name>A0A9P6KL92_9PLEO</name>